<reference evidence="1 2" key="1">
    <citation type="journal article" date="2022" name="Plant J.">
        <title>Chromosome-level genome of Camellia lanceoleosa provides a valuable resource for understanding genome evolution and self-incompatibility.</title>
        <authorList>
            <person name="Gong W."/>
            <person name="Xiao S."/>
            <person name="Wang L."/>
            <person name="Liao Z."/>
            <person name="Chang Y."/>
            <person name="Mo W."/>
            <person name="Hu G."/>
            <person name="Li W."/>
            <person name="Zhao G."/>
            <person name="Zhu H."/>
            <person name="Hu X."/>
            <person name="Ji K."/>
            <person name="Xiang X."/>
            <person name="Song Q."/>
            <person name="Yuan D."/>
            <person name="Jin S."/>
            <person name="Zhang L."/>
        </authorList>
    </citation>
    <scope>NUCLEOTIDE SEQUENCE [LARGE SCALE GENOMIC DNA]</scope>
    <source>
        <strain evidence="1">SQ_2022a</strain>
    </source>
</reference>
<protein>
    <submittedName>
        <fullName evidence="1">Uncharacterized protein</fullName>
    </submittedName>
</protein>
<comment type="caution">
    <text evidence="1">The sequence shown here is derived from an EMBL/GenBank/DDBJ whole genome shotgun (WGS) entry which is preliminary data.</text>
</comment>
<proteinExistence type="predicted"/>
<dbReference type="EMBL" id="CM045758">
    <property type="protein sequence ID" value="KAI8031447.1"/>
    <property type="molecule type" value="Genomic_DNA"/>
</dbReference>
<gene>
    <name evidence="1" type="ORF">LOK49_LG01G00812</name>
</gene>
<keyword evidence="2" id="KW-1185">Reference proteome</keyword>
<sequence>MMSASYTEKHVEHRDNRKVDGEVSTSGFMRSLSGPSRYIPGLNLEVVLNKAHEQTCGMGPARGVDVQPRYSDPNQIIGNLLHQAQYVELNQPAHKGSRGEASKSYQIRKATTKEKAKGVSGCYFDEKGSLQFGKNRKEMSMNLKKGAVFRSAVAAISLSMSSESRRRVLNEAETNVQLSKVLGMDGNGQEEEITSKLNEAKINLQLSRVLGMDCKGKEEEIISKLMELEERDIVKLKERGGNVN</sequence>
<evidence type="ECO:0000313" key="2">
    <source>
        <dbReference type="Proteomes" id="UP001060215"/>
    </source>
</evidence>
<accession>A0ACC0J185</accession>
<dbReference type="Proteomes" id="UP001060215">
    <property type="component" value="Chromosome 1"/>
</dbReference>
<name>A0ACC0J185_9ERIC</name>
<organism evidence="1 2">
    <name type="scientific">Camellia lanceoleosa</name>
    <dbReference type="NCBI Taxonomy" id="1840588"/>
    <lineage>
        <taxon>Eukaryota</taxon>
        <taxon>Viridiplantae</taxon>
        <taxon>Streptophyta</taxon>
        <taxon>Embryophyta</taxon>
        <taxon>Tracheophyta</taxon>
        <taxon>Spermatophyta</taxon>
        <taxon>Magnoliopsida</taxon>
        <taxon>eudicotyledons</taxon>
        <taxon>Gunneridae</taxon>
        <taxon>Pentapetalae</taxon>
        <taxon>asterids</taxon>
        <taxon>Ericales</taxon>
        <taxon>Theaceae</taxon>
        <taxon>Camellia</taxon>
    </lineage>
</organism>
<evidence type="ECO:0000313" key="1">
    <source>
        <dbReference type="EMBL" id="KAI8031447.1"/>
    </source>
</evidence>